<reference evidence="2" key="1">
    <citation type="submission" date="2022-11" db="UniProtKB">
        <authorList>
            <consortium name="WormBaseParasite"/>
        </authorList>
    </citation>
    <scope>IDENTIFICATION</scope>
</reference>
<proteinExistence type="predicted"/>
<keyword evidence="1" id="KW-1185">Reference proteome</keyword>
<dbReference type="WBParaSite" id="nRc.2.0.1.t22050-RA">
    <property type="protein sequence ID" value="nRc.2.0.1.t22050-RA"/>
    <property type="gene ID" value="nRc.2.0.1.g22050"/>
</dbReference>
<dbReference type="Proteomes" id="UP000887565">
    <property type="component" value="Unplaced"/>
</dbReference>
<dbReference type="AlphaFoldDB" id="A0A915J7D7"/>
<evidence type="ECO:0000313" key="2">
    <source>
        <dbReference type="WBParaSite" id="nRc.2.0.1.t22050-RA"/>
    </source>
</evidence>
<organism evidence="1 2">
    <name type="scientific">Romanomermis culicivorax</name>
    <name type="common">Nematode worm</name>
    <dbReference type="NCBI Taxonomy" id="13658"/>
    <lineage>
        <taxon>Eukaryota</taxon>
        <taxon>Metazoa</taxon>
        <taxon>Ecdysozoa</taxon>
        <taxon>Nematoda</taxon>
        <taxon>Enoplea</taxon>
        <taxon>Dorylaimia</taxon>
        <taxon>Mermithida</taxon>
        <taxon>Mermithoidea</taxon>
        <taxon>Mermithidae</taxon>
        <taxon>Romanomermis</taxon>
    </lineage>
</organism>
<sequence length="89" mass="8920">MIVAVTLVLSVSVVMVAVGVARIILAIKTNRTGVAVSTVMGAIAAGPRGGNCVVINDGWSDGRPVGGNGRGGNKFHQAEKSCRCSRGAG</sequence>
<protein>
    <submittedName>
        <fullName evidence="2">Secreted protein</fullName>
    </submittedName>
</protein>
<evidence type="ECO:0000313" key="1">
    <source>
        <dbReference type="Proteomes" id="UP000887565"/>
    </source>
</evidence>
<accession>A0A915J7D7</accession>
<name>A0A915J7D7_ROMCU</name>